<dbReference type="AlphaFoldDB" id="E4Z287"/>
<feature type="region of interest" description="Disordered" evidence="1">
    <location>
        <begin position="1"/>
        <end position="28"/>
    </location>
</feature>
<reference evidence="2" key="1">
    <citation type="journal article" date="2010" name="Science">
        <title>Plasticity of animal genome architecture unmasked by rapid evolution of a pelagic tunicate.</title>
        <authorList>
            <person name="Denoeud F."/>
            <person name="Henriet S."/>
            <person name="Mungpakdee S."/>
            <person name="Aury J.M."/>
            <person name="Da Silva C."/>
            <person name="Brinkmann H."/>
            <person name="Mikhaleva J."/>
            <person name="Olsen L.C."/>
            <person name="Jubin C."/>
            <person name="Canestro C."/>
            <person name="Bouquet J.M."/>
            <person name="Danks G."/>
            <person name="Poulain J."/>
            <person name="Campsteijn C."/>
            <person name="Adamski M."/>
            <person name="Cross I."/>
            <person name="Yadetie F."/>
            <person name="Muffato M."/>
            <person name="Louis A."/>
            <person name="Butcher S."/>
            <person name="Tsagkogeorga G."/>
            <person name="Konrad A."/>
            <person name="Singh S."/>
            <person name="Jensen M.F."/>
            <person name="Cong E.H."/>
            <person name="Eikeseth-Otteraa H."/>
            <person name="Noel B."/>
            <person name="Anthouard V."/>
            <person name="Porcel B.M."/>
            <person name="Kachouri-Lafond R."/>
            <person name="Nishino A."/>
            <person name="Ugolini M."/>
            <person name="Chourrout P."/>
            <person name="Nishida H."/>
            <person name="Aasland R."/>
            <person name="Huzurbazar S."/>
            <person name="Westhof E."/>
            <person name="Delsuc F."/>
            <person name="Lehrach H."/>
            <person name="Reinhardt R."/>
            <person name="Weissenbach J."/>
            <person name="Roy S.W."/>
            <person name="Artiguenave F."/>
            <person name="Postlethwait J.H."/>
            <person name="Manak J.R."/>
            <person name="Thompson E.M."/>
            <person name="Jaillon O."/>
            <person name="Du Pasquier L."/>
            <person name="Boudinot P."/>
            <person name="Liberles D.A."/>
            <person name="Volff J.N."/>
            <person name="Philippe H."/>
            <person name="Lenhard B."/>
            <person name="Roest Crollius H."/>
            <person name="Wincker P."/>
            <person name="Chourrout D."/>
        </authorList>
    </citation>
    <scope>NUCLEOTIDE SEQUENCE [LARGE SCALE GENOMIC DNA]</scope>
</reference>
<dbReference type="EMBL" id="FN656658">
    <property type="protein sequence ID" value="CBY41815.1"/>
    <property type="molecule type" value="Genomic_DNA"/>
</dbReference>
<accession>E4Z287</accession>
<evidence type="ECO:0000313" key="2">
    <source>
        <dbReference type="EMBL" id="CBY41815.1"/>
    </source>
</evidence>
<feature type="non-terminal residue" evidence="2">
    <location>
        <position position="1"/>
    </location>
</feature>
<gene>
    <name evidence="2" type="ORF">GSOID_T00023908001</name>
</gene>
<organism evidence="2">
    <name type="scientific">Oikopleura dioica</name>
    <name type="common">Tunicate</name>
    <dbReference type="NCBI Taxonomy" id="34765"/>
    <lineage>
        <taxon>Eukaryota</taxon>
        <taxon>Metazoa</taxon>
        <taxon>Chordata</taxon>
        <taxon>Tunicata</taxon>
        <taxon>Appendicularia</taxon>
        <taxon>Copelata</taxon>
        <taxon>Oikopleuridae</taxon>
        <taxon>Oikopleura</taxon>
    </lineage>
</organism>
<dbReference type="Proteomes" id="UP000011014">
    <property type="component" value="Unassembled WGS sequence"/>
</dbReference>
<protein>
    <submittedName>
        <fullName evidence="2">Uncharacterized protein</fullName>
    </submittedName>
</protein>
<feature type="compositionally biased region" description="Polar residues" evidence="1">
    <location>
        <begin position="8"/>
        <end position="28"/>
    </location>
</feature>
<proteinExistence type="predicted"/>
<sequence length="28" mass="3220">VKFYPRKNIQSKNYNSNSQTLNKCTGEG</sequence>
<evidence type="ECO:0000256" key="1">
    <source>
        <dbReference type="SAM" id="MobiDB-lite"/>
    </source>
</evidence>
<name>E4Z287_OIKDI</name>